<dbReference type="STRING" id="1385520.N802_14825"/>
<dbReference type="AlphaFoldDB" id="A0A0A0JCP1"/>
<dbReference type="Gene3D" id="3.40.390.10">
    <property type="entry name" value="Collagenase (Catalytic Domain)"/>
    <property type="match status" value="1"/>
</dbReference>
<evidence type="ECO:0000256" key="4">
    <source>
        <dbReference type="ARBA" id="ARBA00022833"/>
    </source>
</evidence>
<dbReference type="InterPro" id="IPR021190">
    <property type="entry name" value="Pept_M10A"/>
</dbReference>
<dbReference type="GO" id="GO:0004222">
    <property type="term" value="F:metalloendopeptidase activity"/>
    <property type="evidence" value="ECO:0007669"/>
    <property type="project" value="InterPro"/>
</dbReference>
<dbReference type="SUPFAM" id="SSF55486">
    <property type="entry name" value="Metalloproteases ('zincins'), catalytic domain"/>
    <property type="match status" value="1"/>
</dbReference>
<keyword evidence="1" id="KW-0645">Protease</keyword>
<dbReference type="Proteomes" id="UP000030002">
    <property type="component" value="Unassembled WGS sequence"/>
</dbReference>
<dbReference type="GO" id="GO:0008270">
    <property type="term" value="F:zinc ion binding"/>
    <property type="evidence" value="ECO:0007669"/>
    <property type="project" value="InterPro"/>
</dbReference>
<keyword evidence="2" id="KW-0479">Metal-binding</keyword>
<dbReference type="EMBL" id="AVPJ01000004">
    <property type="protein sequence ID" value="KGN33406.1"/>
    <property type="molecule type" value="Genomic_DNA"/>
</dbReference>
<reference evidence="6 7" key="1">
    <citation type="submission" date="2013-08" db="EMBL/GenBank/DDBJ databases">
        <title>The genome sequence of Knoellia sinensis.</title>
        <authorList>
            <person name="Zhu W."/>
            <person name="Wang G."/>
        </authorList>
    </citation>
    <scope>NUCLEOTIDE SEQUENCE [LARGE SCALE GENOMIC DNA]</scope>
    <source>
        <strain evidence="6 7">KCTC 19936</strain>
    </source>
</reference>
<feature type="domain" description="Peptidase M10 metallopeptidase" evidence="5">
    <location>
        <begin position="109"/>
        <end position="159"/>
    </location>
</feature>
<dbReference type="Pfam" id="PF00413">
    <property type="entry name" value="Peptidase_M10"/>
    <property type="match status" value="1"/>
</dbReference>
<dbReference type="InterPro" id="IPR001818">
    <property type="entry name" value="Pept_M10_metallopeptidase"/>
</dbReference>
<organism evidence="6 7">
    <name type="scientific">Knoellia sinensis KCTC 19936</name>
    <dbReference type="NCBI Taxonomy" id="1385520"/>
    <lineage>
        <taxon>Bacteria</taxon>
        <taxon>Bacillati</taxon>
        <taxon>Actinomycetota</taxon>
        <taxon>Actinomycetes</taxon>
        <taxon>Micrococcales</taxon>
        <taxon>Intrasporangiaceae</taxon>
        <taxon>Knoellia</taxon>
    </lineage>
</organism>
<evidence type="ECO:0000313" key="7">
    <source>
        <dbReference type="Proteomes" id="UP000030002"/>
    </source>
</evidence>
<keyword evidence="4" id="KW-0862">Zinc</keyword>
<keyword evidence="7" id="KW-1185">Reference proteome</keyword>
<dbReference type="PRINTS" id="PR00138">
    <property type="entry name" value="MATRIXIN"/>
</dbReference>
<gene>
    <name evidence="6" type="ORF">N802_14825</name>
</gene>
<dbReference type="InterPro" id="IPR024079">
    <property type="entry name" value="MetalloPept_cat_dom_sf"/>
</dbReference>
<name>A0A0A0JCP1_9MICO</name>
<evidence type="ECO:0000256" key="3">
    <source>
        <dbReference type="ARBA" id="ARBA00022801"/>
    </source>
</evidence>
<evidence type="ECO:0000256" key="1">
    <source>
        <dbReference type="ARBA" id="ARBA00022670"/>
    </source>
</evidence>
<dbReference type="GO" id="GO:0006508">
    <property type="term" value="P:proteolysis"/>
    <property type="evidence" value="ECO:0007669"/>
    <property type="project" value="UniProtKB-KW"/>
</dbReference>
<sequence length="163" mass="17065">MAAFGAGVVAALVSVYVMAQRLDKDLVTPTWQQPVVTIDDKAAVAAAQQWDAPFQIRYSTTSPDINVTRGVTLRDQSSGAVIGGKAFPPTVDGDRITGCLILVHHRHVTDAVLAHEIGHCLGLGHSLNPARLMYGASGVPGGASGVTEADRAALAALYGRRPR</sequence>
<dbReference type="GO" id="GO:0031012">
    <property type="term" value="C:extracellular matrix"/>
    <property type="evidence" value="ECO:0007669"/>
    <property type="project" value="InterPro"/>
</dbReference>
<evidence type="ECO:0000313" key="6">
    <source>
        <dbReference type="EMBL" id="KGN33406.1"/>
    </source>
</evidence>
<keyword evidence="3" id="KW-0378">Hydrolase</keyword>
<protein>
    <recommendedName>
        <fullName evidence="5">Peptidase M10 metallopeptidase domain-containing protein</fullName>
    </recommendedName>
</protein>
<proteinExistence type="predicted"/>
<accession>A0A0A0JCP1</accession>
<comment type="caution">
    <text evidence="6">The sequence shown here is derived from an EMBL/GenBank/DDBJ whole genome shotgun (WGS) entry which is preliminary data.</text>
</comment>
<evidence type="ECO:0000259" key="5">
    <source>
        <dbReference type="Pfam" id="PF00413"/>
    </source>
</evidence>
<evidence type="ECO:0000256" key="2">
    <source>
        <dbReference type="ARBA" id="ARBA00022723"/>
    </source>
</evidence>